<protein>
    <submittedName>
        <fullName evidence="2">Uncharacterized protein</fullName>
    </submittedName>
</protein>
<evidence type="ECO:0000256" key="1">
    <source>
        <dbReference type="SAM" id="Phobius"/>
    </source>
</evidence>
<comment type="caution">
    <text evidence="2">The sequence shown here is derived from an EMBL/GenBank/DDBJ whole genome shotgun (WGS) entry which is preliminary data.</text>
</comment>
<evidence type="ECO:0000313" key="2">
    <source>
        <dbReference type="EMBL" id="PIP61236.1"/>
    </source>
</evidence>
<dbReference type="AlphaFoldDB" id="A0A2H0BU70"/>
<gene>
    <name evidence="2" type="ORF">COW99_05635</name>
</gene>
<accession>A0A2H0BU70</accession>
<name>A0A2H0BU70_9BACT</name>
<dbReference type="Proteomes" id="UP000231246">
    <property type="component" value="Unassembled WGS sequence"/>
</dbReference>
<sequence length="118" mass="12430">MNDKLALTLPGGFDVDVPVPTVGAGTPTPDGLLQQGGINIGTIINSLLPLVFWFAGILLFVYLIYGGYKMLTSMGDEGAIEEAKGTITNAILGIAIVFVAYFVAQWMASVFGINDLFG</sequence>
<feature type="transmembrane region" description="Helical" evidence="1">
    <location>
        <begin position="86"/>
        <end position="108"/>
    </location>
</feature>
<evidence type="ECO:0000313" key="3">
    <source>
        <dbReference type="Proteomes" id="UP000231246"/>
    </source>
</evidence>
<keyword evidence="1" id="KW-0812">Transmembrane</keyword>
<keyword evidence="1" id="KW-0472">Membrane</keyword>
<feature type="transmembrane region" description="Helical" evidence="1">
    <location>
        <begin position="43"/>
        <end position="65"/>
    </location>
</feature>
<organism evidence="2 3">
    <name type="scientific">Candidatus Roizmanbacteria bacterium CG22_combo_CG10-13_8_21_14_all_38_20</name>
    <dbReference type="NCBI Taxonomy" id="1974862"/>
    <lineage>
        <taxon>Bacteria</taxon>
        <taxon>Candidatus Roizmaniibacteriota</taxon>
    </lineage>
</organism>
<proteinExistence type="predicted"/>
<dbReference type="EMBL" id="PCTA01000033">
    <property type="protein sequence ID" value="PIP61236.1"/>
    <property type="molecule type" value="Genomic_DNA"/>
</dbReference>
<keyword evidence="1" id="KW-1133">Transmembrane helix</keyword>
<reference evidence="2 3" key="1">
    <citation type="submission" date="2017-09" db="EMBL/GenBank/DDBJ databases">
        <title>Depth-based differentiation of microbial function through sediment-hosted aquifers and enrichment of novel symbionts in the deep terrestrial subsurface.</title>
        <authorList>
            <person name="Probst A.J."/>
            <person name="Ladd B."/>
            <person name="Jarett J.K."/>
            <person name="Geller-Mcgrath D.E."/>
            <person name="Sieber C.M."/>
            <person name="Emerson J.B."/>
            <person name="Anantharaman K."/>
            <person name="Thomas B.C."/>
            <person name="Malmstrom R."/>
            <person name="Stieglmeier M."/>
            <person name="Klingl A."/>
            <person name="Woyke T."/>
            <person name="Ryan C.M."/>
            <person name="Banfield J.F."/>
        </authorList>
    </citation>
    <scope>NUCLEOTIDE SEQUENCE [LARGE SCALE GENOMIC DNA]</scope>
    <source>
        <strain evidence="2">CG22_combo_CG10-13_8_21_14_all_38_20</strain>
    </source>
</reference>
<dbReference type="Pfam" id="PF18895">
    <property type="entry name" value="T4SS_pilin"/>
    <property type="match status" value="1"/>
</dbReference>
<dbReference type="InterPro" id="IPR043993">
    <property type="entry name" value="T4SS_pilin"/>
</dbReference>